<dbReference type="InterPro" id="IPR006094">
    <property type="entry name" value="Oxid_FAD_bind_N"/>
</dbReference>
<dbReference type="InterPro" id="IPR016171">
    <property type="entry name" value="Vanillyl_alc_oxidase_C-sub2"/>
</dbReference>
<proteinExistence type="predicted"/>
<evidence type="ECO:0000256" key="1">
    <source>
        <dbReference type="ARBA" id="ARBA00022630"/>
    </source>
</evidence>
<dbReference type="PROSITE" id="PS51387">
    <property type="entry name" value="FAD_PCMH"/>
    <property type="match status" value="1"/>
</dbReference>
<dbReference type="InterPro" id="IPR016169">
    <property type="entry name" value="FAD-bd_PCMH_sub2"/>
</dbReference>
<dbReference type="GO" id="GO:0071949">
    <property type="term" value="F:FAD binding"/>
    <property type="evidence" value="ECO:0007669"/>
    <property type="project" value="InterPro"/>
</dbReference>
<dbReference type="AlphaFoldDB" id="A0A9X1NKG9"/>
<dbReference type="InterPro" id="IPR036318">
    <property type="entry name" value="FAD-bd_PCMH-like_sf"/>
</dbReference>
<name>A0A9X1NKG9_9ACTN</name>
<evidence type="ECO:0000313" key="6">
    <source>
        <dbReference type="Proteomes" id="UP001138997"/>
    </source>
</evidence>
<dbReference type="Gene3D" id="3.30.465.10">
    <property type="match status" value="1"/>
</dbReference>
<dbReference type="InterPro" id="IPR016167">
    <property type="entry name" value="FAD-bd_PCMH_sub1"/>
</dbReference>
<evidence type="ECO:0000256" key="3">
    <source>
        <dbReference type="ARBA" id="ARBA00023002"/>
    </source>
</evidence>
<dbReference type="SUPFAM" id="SSF56176">
    <property type="entry name" value="FAD-binding/transporter-associated domain-like"/>
    <property type="match status" value="1"/>
</dbReference>
<comment type="caution">
    <text evidence="5">The sequence shown here is derived from an EMBL/GenBank/DDBJ whole genome shotgun (WGS) entry which is preliminary data.</text>
</comment>
<dbReference type="Gene3D" id="3.30.43.10">
    <property type="entry name" value="Uridine Diphospho-n-acetylenolpyruvylglucosamine Reductase, domain 2"/>
    <property type="match status" value="1"/>
</dbReference>
<gene>
    <name evidence="5" type="ORF">LR394_37900</name>
</gene>
<dbReference type="SUPFAM" id="SSF55103">
    <property type="entry name" value="FAD-linked oxidases, C-terminal domain"/>
    <property type="match status" value="1"/>
</dbReference>
<dbReference type="GO" id="GO:0080049">
    <property type="term" value="F:L-gulono-1,4-lactone dehydrogenase activity"/>
    <property type="evidence" value="ECO:0007669"/>
    <property type="project" value="TreeGrafter"/>
</dbReference>
<organism evidence="5 6">
    <name type="scientific">Kineosporia babensis</name>
    <dbReference type="NCBI Taxonomy" id="499548"/>
    <lineage>
        <taxon>Bacteria</taxon>
        <taxon>Bacillati</taxon>
        <taxon>Actinomycetota</taxon>
        <taxon>Actinomycetes</taxon>
        <taxon>Kineosporiales</taxon>
        <taxon>Kineosporiaceae</taxon>
        <taxon>Kineosporia</taxon>
    </lineage>
</organism>
<reference evidence="5" key="1">
    <citation type="submission" date="2021-11" db="EMBL/GenBank/DDBJ databases">
        <title>Streptomyces corallinus and Kineosporia corallina sp. nov., two new coral-derived marine actinobacteria.</title>
        <authorList>
            <person name="Buangrab K."/>
            <person name="Sutthacheep M."/>
            <person name="Yeemin T."/>
            <person name="Harunari E."/>
            <person name="Igarashi Y."/>
            <person name="Sripreechasak P."/>
            <person name="Kanchanasin P."/>
            <person name="Tanasupawat S."/>
            <person name="Phongsopitanun W."/>
        </authorList>
    </citation>
    <scope>NUCLEOTIDE SEQUENCE</scope>
    <source>
        <strain evidence="5">JCM 31032</strain>
    </source>
</reference>
<dbReference type="PANTHER" id="PTHR43762:SF1">
    <property type="entry name" value="D-ARABINONO-1,4-LACTONE OXIDASE"/>
    <property type="match status" value="1"/>
</dbReference>
<sequence length="441" mass="48809">MISEAKWANWAGCEQADCSVLTPRGTDEIVEAVRDAAAQERRLRPIGSSHSFSGIARPEDLQLRLDRHAGVISIDTTTGLVTVEAGMPLHRLNDILAGVGLALPNLGDIDRQTVAGALATGTHGTGTRFSTISAQLRALELVTADGEVLRCSPTENPYVFEFARVSLGALGVISTVTLQTVPAFALRVREVSLPLAEVLADFTELAEGIDHFELYWFPHTDRVQTRYKTRLPLEDGLAPLGRMRTWFDEELVANDVFRMMVATGRRVPAVVVPLNRVAVRLWGSRTYTDRSERVFITSRRVRFKEMEYAIPRARLPEAMRRVRDAVENAGWRIPFPVEIRVLAPDDIPLSMASGRETAFIAVHVPARAEHAAYFGAVERIMADYGGRPHWGKLHGLDVHGLRRVYPLLDEFAALRDRLDPKGMFSNGYLDRVLGRVGAASG</sequence>
<dbReference type="Pfam" id="PF04030">
    <property type="entry name" value="ALO"/>
    <property type="match status" value="1"/>
</dbReference>
<keyword evidence="6" id="KW-1185">Reference proteome</keyword>
<keyword evidence="1" id="KW-0285">Flavoprotein</keyword>
<dbReference type="EMBL" id="JAJOMB010000033">
    <property type="protein sequence ID" value="MCD5316687.1"/>
    <property type="molecule type" value="Genomic_DNA"/>
</dbReference>
<dbReference type="InterPro" id="IPR010031">
    <property type="entry name" value="FAD_lactone_oxidase-like"/>
</dbReference>
<accession>A0A9X1NKG9</accession>
<evidence type="ECO:0000313" key="5">
    <source>
        <dbReference type="EMBL" id="MCD5316687.1"/>
    </source>
</evidence>
<dbReference type="InterPro" id="IPR007173">
    <property type="entry name" value="ALO_C"/>
</dbReference>
<feature type="domain" description="FAD-binding PCMH-type" evidence="4">
    <location>
        <begin position="12"/>
        <end position="183"/>
    </location>
</feature>
<dbReference type="Proteomes" id="UP001138997">
    <property type="component" value="Unassembled WGS sequence"/>
</dbReference>
<dbReference type="InterPro" id="IPR016164">
    <property type="entry name" value="FAD-linked_Oxase-like_C"/>
</dbReference>
<dbReference type="Gene3D" id="3.30.70.2520">
    <property type="match status" value="1"/>
</dbReference>
<dbReference type="Gene3D" id="1.10.45.10">
    <property type="entry name" value="Vanillyl-alcohol Oxidase, Chain A, domain 4"/>
    <property type="match status" value="1"/>
</dbReference>
<dbReference type="PANTHER" id="PTHR43762">
    <property type="entry name" value="L-GULONOLACTONE OXIDASE"/>
    <property type="match status" value="1"/>
</dbReference>
<dbReference type="GO" id="GO:0016020">
    <property type="term" value="C:membrane"/>
    <property type="evidence" value="ECO:0007669"/>
    <property type="project" value="InterPro"/>
</dbReference>
<protein>
    <submittedName>
        <fullName evidence="5">FAD-binding protein</fullName>
    </submittedName>
</protein>
<dbReference type="PIRSF" id="PIRSF000136">
    <property type="entry name" value="LGO_GLO"/>
    <property type="match status" value="1"/>
</dbReference>
<evidence type="ECO:0000256" key="2">
    <source>
        <dbReference type="ARBA" id="ARBA00022827"/>
    </source>
</evidence>
<dbReference type="InterPro" id="IPR016166">
    <property type="entry name" value="FAD-bd_PCMH"/>
</dbReference>
<dbReference type="NCBIfam" id="TIGR01679">
    <property type="entry name" value="bact_FAD_ox"/>
    <property type="match status" value="1"/>
</dbReference>
<keyword evidence="3" id="KW-0560">Oxidoreductase</keyword>
<dbReference type="GO" id="GO:0003885">
    <property type="term" value="F:D-arabinono-1,4-lactone oxidase activity"/>
    <property type="evidence" value="ECO:0007669"/>
    <property type="project" value="InterPro"/>
</dbReference>
<dbReference type="Pfam" id="PF01565">
    <property type="entry name" value="FAD_binding_4"/>
    <property type="match status" value="1"/>
</dbReference>
<keyword evidence="2" id="KW-0274">FAD</keyword>
<dbReference type="RefSeq" id="WP_231449538.1">
    <property type="nucleotide sequence ID" value="NZ_JAJOMB010000033.1"/>
</dbReference>
<evidence type="ECO:0000259" key="4">
    <source>
        <dbReference type="PROSITE" id="PS51387"/>
    </source>
</evidence>